<dbReference type="PANTHER" id="PTHR21021:SF15">
    <property type="entry name" value="FREE METHIONINE-R-SULFOXIDE REDUCTASE"/>
    <property type="match status" value="1"/>
</dbReference>
<dbReference type="InterPro" id="IPR051330">
    <property type="entry name" value="Phosphatase_reg/MetRdx"/>
</dbReference>
<feature type="domain" description="GAF" evidence="2">
    <location>
        <begin position="54"/>
        <end position="150"/>
    </location>
</feature>
<dbReference type="InterPro" id="IPR029016">
    <property type="entry name" value="GAF-like_dom_sf"/>
</dbReference>
<evidence type="ECO:0000313" key="3">
    <source>
        <dbReference type="EMBL" id="PKY87638.1"/>
    </source>
</evidence>
<dbReference type="Gene3D" id="3.30.450.40">
    <property type="match status" value="1"/>
</dbReference>
<protein>
    <submittedName>
        <fullName evidence="3">Diguanylate cyclase</fullName>
    </submittedName>
</protein>
<sequence>MNTSNTTTQDDSVKVEQLLAYLTEELKYESDPIALMANISAAIMVYIDRLNWAGFYLVKGEELVLGPFQGLPACSRLQKNKGVCARAWQTAQAVKVDDVHQFPGHVACDSASQSELVIPLRYQGEVYAVLDLDSPETSRFTDLEAGFIQVGEMIEAALYFER</sequence>
<organism evidence="3 4">
    <name type="scientific">Falseniella ignava</name>
    <dbReference type="NCBI Taxonomy" id="137730"/>
    <lineage>
        <taxon>Bacteria</taxon>
        <taxon>Bacillati</taxon>
        <taxon>Bacillota</taxon>
        <taxon>Bacilli</taxon>
        <taxon>Lactobacillales</taxon>
        <taxon>Aerococcaceae</taxon>
        <taxon>Falseniella</taxon>
    </lineage>
</organism>
<dbReference type="InterPro" id="IPR003018">
    <property type="entry name" value="GAF"/>
</dbReference>
<reference evidence="3 4" key="1">
    <citation type="submission" date="2017-12" db="EMBL/GenBank/DDBJ databases">
        <title>Phylogenetic diversity of female urinary microbiome.</title>
        <authorList>
            <person name="Thomas-White K."/>
            <person name="Wolfe A.J."/>
        </authorList>
    </citation>
    <scope>NUCLEOTIDE SEQUENCE [LARGE SCALE GENOMIC DNA]</scope>
    <source>
        <strain evidence="3 4">UMB0898</strain>
    </source>
</reference>
<proteinExistence type="inferred from homology"/>
<dbReference type="Proteomes" id="UP000234384">
    <property type="component" value="Unassembled WGS sequence"/>
</dbReference>
<gene>
    <name evidence="3" type="ORF">CYJ57_06860</name>
</gene>
<dbReference type="EMBL" id="PKHE01000022">
    <property type="protein sequence ID" value="PKY87638.1"/>
    <property type="molecule type" value="Genomic_DNA"/>
</dbReference>
<name>A0A2I1JW54_9LACT</name>
<dbReference type="Pfam" id="PF01590">
    <property type="entry name" value="GAF"/>
    <property type="match status" value="1"/>
</dbReference>
<dbReference type="AlphaFoldDB" id="A0A2I1JW54"/>
<evidence type="ECO:0000256" key="1">
    <source>
        <dbReference type="ARBA" id="ARBA00038454"/>
    </source>
</evidence>
<dbReference type="PANTHER" id="PTHR21021">
    <property type="entry name" value="GAF/PUTATIVE CYTOSKELETAL PROTEIN"/>
    <property type="match status" value="1"/>
</dbReference>
<dbReference type="SUPFAM" id="SSF55781">
    <property type="entry name" value="GAF domain-like"/>
    <property type="match status" value="1"/>
</dbReference>
<evidence type="ECO:0000313" key="4">
    <source>
        <dbReference type="Proteomes" id="UP000234384"/>
    </source>
</evidence>
<comment type="caution">
    <text evidence="3">The sequence shown here is derived from an EMBL/GenBank/DDBJ whole genome shotgun (WGS) entry which is preliminary data.</text>
</comment>
<dbReference type="GO" id="GO:0005829">
    <property type="term" value="C:cytosol"/>
    <property type="evidence" value="ECO:0007669"/>
    <property type="project" value="TreeGrafter"/>
</dbReference>
<comment type="similarity">
    <text evidence="1">Belongs to the free Met sulfoxide reductase family.</text>
</comment>
<accession>A0A2I1JW54</accession>
<evidence type="ECO:0000259" key="2">
    <source>
        <dbReference type="Pfam" id="PF01590"/>
    </source>
</evidence>
<dbReference type="GO" id="GO:0033745">
    <property type="term" value="F:L-methionine-(R)-S-oxide reductase activity"/>
    <property type="evidence" value="ECO:0007669"/>
    <property type="project" value="TreeGrafter"/>
</dbReference>
<dbReference type="OrthoDB" id="9796252at2"/>